<keyword evidence="14" id="KW-1185">Reference proteome</keyword>
<evidence type="ECO:0000313" key="13">
    <source>
        <dbReference type="EMBL" id="URF06323.1"/>
    </source>
</evidence>
<dbReference type="GO" id="GO:0000976">
    <property type="term" value="F:transcription cis-regulatory region binding"/>
    <property type="evidence" value="ECO:0007669"/>
    <property type="project" value="TreeGrafter"/>
</dbReference>
<reference evidence="13" key="3">
    <citation type="submission" date="2022-05" db="EMBL/GenBank/DDBJ databases">
        <authorList>
            <person name="Kunte H.-J."/>
        </authorList>
    </citation>
    <scope>NUCLEOTIDE SEQUENCE</scope>
    <source>
        <strain evidence="13">G5</strain>
    </source>
</reference>
<feature type="DNA-binding region" description="OmpR/PhoB-type" evidence="9">
    <location>
        <begin position="124"/>
        <end position="218"/>
    </location>
</feature>
<dbReference type="SMART" id="SM00862">
    <property type="entry name" value="Trans_reg_C"/>
    <property type="match status" value="1"/>
</dbReference>
<dbReference type="Pfam" id="PF00486">
    <property type="entry name" value="Trans_reg_C"/>
    <property type="match status" value="1"/>
</dbReference>
<dbReference type="Gene3D" id="6.10.250.690">
    <property type="match status" value="1"/>
</dbReference>
<feature type="modified residue" description="4-aspartylphosphate" evidence="8">
    <location>
        <position position="51"/>
    </location>
</feature>
<evidence type="ECO:0000259" key="10">
    <source>
        <dbReference type="PROSITE" id="PS50110"/>
    </source>
</evidence>
<organism evidence="13 15">
    <name type="scientific">Cupriavidus campinensis</name>
    <dbReference type="NCBI Taxonomy" id="151783"/>
    <lineage>
        <taxon>Bacteria</taxon>
        <taxon>Pseudomonadati</taxon>
        <taxon>Pseudomonadota</taxon>
        <taxon>Betaproteobacteria</taxon>
        <taxon>Burkholderiales</taxon>
        <taxon>Burkholderiaceae</taxon>
        <taxon>Cupriavidus</taxon>
    </lineage>
</organism>
<protein>
    <submittedName>
        <fullName evidence="13">Response regulator transcription factor</fullName>
    </submittedName>
</protein>
<dbReference type="CDD" id="cd17624">
    <property type="entry name" value="REC_OmpR_PmrA-like"/>
    <property type="match status" value="1"/>
</dbReference>
<evidence type="ECO:0000256" key="4">
    <source>
        <dbReference type="ARBA" id="ARBA00023012"/>
    </source>
</evidence>
<name>A0AAE9I480_9BURK</name>
<dbReference type="Gene3D" id="3.40.50.2300">
    <property type="match status" value="1"/>
</dbReference>
<dbReference type="CDD" id="cd00383">
    <property type="entry name" value="trans_reg_C"/>
    <property type="match status" value="1"/>
</dbReference>
<dbReference type="SUPFAM" id="SSF52172">
    <property type="entry name" value="CheY-like"/>
    <property type="match status" value="1"/>
</dbReference>
<accession>A0AAE9I480</accession>
<evidence type="ECO:0000256" key="2">
    <source>
        <dbReference type="ARBA" id="ARBA00022490"/>
    </source>
</evidence>
<dbReference type="Proteomes" id="UP001056132">
    <property type="component" value="Chromosome 2"/>
</dbReference>
<dbReference type="EMBL" id="VCIZ01000007">
    <property type="protein sequence ID" value="TSP12023.1"/>
    <property type="molecule type" value="Genomic_DNA"/>
</dbReference>
<evidence type="ECO:0000256" key="9">
    <source>
        <dbReference type="PROSITE-ProRule" id="PRU01091"/>
    </source>
</evidence>
<dbReference type="Proteomes" id="UP000318943">
    <property type="component" value="Unassembled WGS sequence"/>
</dbReference>
<dbReference type="InterPro" id="IPR036388">
    <property type="entry name" value="WH-like_DNA-bd_sf"/>
</dbReference>
<dbReference type="Gene3D" id="1.10.10.10">
    <property type="entry name" value="Winged helix-like DNA-binding domain superfamily/Winged helix DNA-binding domain"/>
    <property type="match status" value="1"/>
</dbReference>
<evidence type="ECO:0000256" key="7">
    <source>
        <dbReference type="ARBA" id="ARBA00023163"/>
    </source>
</evidence>
<dbReference type="PROSITE" id="PS51755">
    <property type="entry name" value="OMPR_PHOB"/>
    <property type="match status" value="1"/>
</dbReference>
<dbReference type="InterPro" id="IPR001789">
    <property type="entry name" value="Sig_transdc_resp-reg_receiver"/>
</dbReference>
<evidence type="ECO:0000256" key="6">
    <source>
        <dbReference type="ARBA" id="ARBA00023125"/>
    </source>
</evidence>
<evidence type="ECO:0000256" key="8">
    <source>
        <dbReference type="PROSITE-ProRule" id="PRU00169"/>
    </source>
</evidence>
<sequence>MHVLLVEDDPLVCDGVATGLRMHGFEVTPVGNASSAQSVRRSTHFDLCVLDLGLPDTDGVHLLRQWRADGVSFPVIALTARDSVRHKITGLQAGADDYLTKPFDLNELVARMQSVLRRSTGTIVNRYRWGAITLAPDSGEVHRDGILIELTRREFRLLQAFLQYPQQILTTSQLQDSIYGLDTNVESNAVNVHIHHLRRKLGPRTIETVRGLGFRLGPVEAFA</sequence>
<evidence type="ECO:0000259" key="11">
    <source>
        <dbReference type="PROSITE" id="PS51755"/>
    </source>
</evidence>
<dbReference type="InterPro" id="IPR039420">
    <property type="entry name" value="WalR-like"/>
</dbReference>
<reference evidence="13" key="2">
    <citation type="journal article" date="2022" name="Microbiol. Resour. Announc.">
        <title>Genome Sequence of Cupriavidus campinensis Strain G5, a Member of a Bacterial Consortium Capable of Polyethylene Degradation.</title>
        <authorList>
            <person name="Schneider B."/>
            <person name="Pfeiffer F."/>
            <person name="Dyall-Smith M."/>
            <person name="Kunte H.J."/>
        </authorList>
    </citation>
    <scope>NUCLEOTIDE SEQUENCE</scope>
    <source>
        <strain evidence="13">G5</strain>
    </source>
</reference>
<feature type="domain" description="Response regulatory" evidence="10">
    <location>
        <begin position="2"/>
        <end position="116"/>
    </location>
</feature>
<evidence type="ECO:0000256" key="5">
    <source>
        <dbReference type="ARBA" id="ARBA00023015"/>
    </source>
</evidence>
<evidence type="ECO:0000313" key="12">
    <source>
        <dbReference type="EMBL" id="TSP12023.1"/>
    </source>
</evidence>
<dbReference type="GO" id="GO:0000156">
    <property type="term" value="F:phosphorelay response regulator activity"/>
    <property type="evidence" value="ECO:0007669"/>
    <property type="project" value="TreeGrafter"/>
</dbReference>
<reference evidence="12 14" key="1">
    <citation type="submission" date="2019-05" db="EMBL/GenBank/DDBJ databases">
        <title>Whole genome sequence analysis of Cupriavidus campinensis S14E4C strain.</title>
        <authorList>
            <person name="Abbaszade G."/>
            <person name="Szabo A."/>
            <person name="Toumi M."/>
            <person name="Toth E."/>
        </authorList>
    </citation>
    <scope>NUCLEOTIDE SEQUENCE [LARGE SCALE GENOMIC DNA]</scope>
    <source>
        <strain evidence="12 14">S14E4C</strain>
    </source>
</reference>
<proteinExistence type="predicted"/>
<dbReference type="SMART" id="SM00448">
    <property type="entry name" value="REC"/>
    <property type="match status" value="1"/>
</dbReference>
<dbReference type="AlphaFoldDB" id="A0AAE9I480"/>
<dbReference type="KEGG" id="ccam:M5D45_24740"/>
<dbReference type="GO" id="GO:0005829">
    <property type="term" value="C:cytosol"/>
    <property type="evidence" value="ECO:0007669"/>
    <property type="project" value="TreeGrafter"/>
</dbReference>
<keyword evidence="5" id="KW-0805">Transcription regulation</keyword>
<gene>
    <name evidence="12" type="ORF">FGG12_13455</name>
    <name evidence="13" type="ORF">M5D45_24740</name>
</gene>
<keyword evidence="6 9" id="KW-0238">DNA-binding</keyword>
<evidence type="ECO:0000256" key="3">
    <source>
        <dbReference type="ARBA" id="ARBA00022553"/>
    </source>
</evidence>
<dbReference type="InterPro" id="IPR001867">
    <property type="entry name" value="OmpR/PhoB-type_DNA-bd"/>
</dbReference>
<dbReference type="PROSITE" id="PS50110">
    <property type="entry name" value="RESPONSE_REGULATORY"/>
    <property type="match status" value="1"/>
</dbReference>
<dbReference type="GO" id="GO:0032993">
    <property type="term" value="C:protein-DNA complex"/>
    <property type="evidence" value="ECO:0007669"/>
    <property type="project" value="TreeGrafter"/>
</dbReference>
<keyword evidence="2" id="KW-0963">Cytoplasm</keyword>
<keyword evidence="4" id="KW-0902">Two-component regulatory system</keyword>
<keyword evidence="7" id="KW-0804">Transcription</keyword>
<evidence type="ECO:0000313" key="14">
    <source>
        <dbReference type="Proteomes" id="UP000318943"/>
    </source>
</evidence>
<dbReference type="InterPro" id="IPR011006">
    <property type="entry name" value="CheY-like_superfamily"/>
</dbReference>
<evidence type="ECO:0000256" key="1">
    <source>
        <dbReference type="ARBA" id="ARBA00004496"/>
    </source>
</evidence>
<dbReference type="RefSeq" id="WP_144198176.1">
    <property type="nucleotide sequence ID" value="NZ_CP043441.1"/>
</dbReference>
<dbReference type="Pfam" id="PF00072">
    <property type="entry name" value="Response_reg"/>
    <property type="match status" value="1"/>
</dbReference>
<dbReference type="EMBL" id="CP097331">
    <property type="protein sequence ID" value="URF06323.1"/>
    <property type="molecule type" value="Genomic_DNA"/>
</dbReference>
<dbReference type="PANTHER" id="PTHR48111:SF35">
    <property type="entry name" value="TRANSCRIPTIONAL REGULATORY PROTEIN QSEB"/>
    <property type="match status" value="1"/>
</dbReference>
<keyword evidence="3 8" id="KW-0597">Phosphoprotein</keyword>
<evidence type="ECO:0000313" key="15">
    <source>
        <dbReference type="Proteomes" id="UP001056132"/>
    </source>
</evidence>
<comment type="subcellular location">
    <subcellularLocation>
        <location evidence="1">Cytoplasm</location>
    </subcellularLocation>
</comment>
<feature type="domain" description="OmpR/PhoB-type" evidence="11">
    <location>
        <begin position="124"/>
        <end position="218"/>
    </location>
</feature>
<dbReference type="PANTHER" id="PTHR48111">
    <property type="entry name" value="REGULATOR OF RPOS"/>
    <property type="match status" value="1"/>
</dbReference>
<dbReference type="GO" id="GO:0006355">
    <property type="term" value="P:regulation of DNA-templated transcription"/>
    <property type="evidence" value="ECO:0007669"/>
    <property type="project" value="InterPro"/>
</dbReference>